<dbReference type="Gene3D" id="1.25.40.10">
    <property type="entry name" value="Tetratricopeptide repeat domain"/>
    <property type="match status" value="1"/>
</dbReference>
<dbReference type="GO" id="GO:0034587">
    <property type="term" value="P:piRNA processing"/>
    <property type="evidence" value="ECO:0007669"/>
    <property type="project" value="TreeGrafter"/>
</dbReference>
<dbReference type="EC" id="5.2.1.8" evidence="4"/>
<evidence type="ECO:0000256" key="3">
    <source>
        <dbReference type="ARBA" id="ARBA00022803"/>
    </source>
</evidence>
<name>A0A034WCL6_BACDO</name>
<dbReference type="InterPro" id="IPR001179">
    <property type="entry name" value="PPIase_FKBP_dom"/>
</dbReference>
<reference evidence="7" key="1">
    <citation type="journal article" date="2014" name="BMC Genomics">
        <title>Characterizing the developmental transcriptome of the oriental fruit fly, Bactrocera dorsalis (Diptera: Tephritidae) through comparative genomic analysis with Drosophila melanogaster utilizing modENCODE datasets.</title>
        <authorList>
            <person name="Geib S.M."/>
            <person name="Calla B."/>
            <person name="Hall B."/>
            <person name="Hou S."/>
            <person name="Manoukis N.C."/>
        </authorList>
    </citation>
    <scope>NUCLEOTIDE SEQUENCE</scope>
    <source>
        <strain evidence="7">Punador</strain>
    </source>
</reference>
<evidence type="ECO:0000313" key="7">
    <source>
        <dbReference type="EMBL" id="JAC53301.1"/>
    </source>
</evidence>
<dbReference type="GO" id="GO:0005737">
    <property type="term" value="C:cytoplasm"/>
    <property type="evidence" value="ECO:0007669"/>
    <property type="project" value="TreeGrafter"/>
</dbReference>
<proteinExistence type="inferred from homology"/>
<dbReference type="GO" id="GO:0003755">
    <property type="term" value="F:peptidyl-prolyl cis-trans isomerase activity"/>
    <property type="evidence" value="ECO:0007669"/>
    <property type="project" value="UniProtKB-KW"/>
</dbReference>
<keyword evidence="3 5" id="KW-0802">TPR repeat</keyword>
<feature type="non-terminal residue" evidence="7">
    <location>
        <position position="1"/>
    </location>
</feature>
<dbReference type="Pfam" id="PF00254">
    <property type="entry name" value="FKBP_C"/>
    <property type="match status" value="1"/>
</dbReference>
<gene>
    <name evidence="7" type="primary">FKBP6</name>
</gene>
<comment type="similarity">
    <text evidence="1">Belongs to the FKBP6 family.</text>
</comment>
<keyword evidence="4" id="KW-0697">Rotamase</keyword>
<protein>
    <recommendedName>
        <fullName evidence="4">peptidylprolyl isomerase</fullName>
        <ecNumber evidence="4">5.2.1.8</ecNumber>
    </recommendedName>
</protein>
<comment type="catalytic activity">
    <reaction evidence="4">
        <text>[protein]-peptidylproline (omega=180) = [protein]-peptidylproline (omega=0)</text>
        <dbReference type="Rhea" id="RHEA:16237"/>
        <dbReference type="Rhea" id="RHEA-COMP:10747"/>
        <dbReference type="Rhea" id="RHEA-COMP:10748"/>
        <dbReference type="ChEBI" id="CHEBI:83833"/>
        <dbReference type="ChEBI" id="CHEBI:83834"/>
        <dbReference type="EC" id="5.2.1.8"/>
    </reaction>
</comment>
<keyword evidence="4 7" id="KW-0413">Isomerase</keyword>
<evidence type="ECO:0000256" key="4">
    <source>
        <dbReference type="PROSITE-ProRule" id="PRU00277"/>
    </source>
</evidence>
<feature type="repeat" description="TPR" evidence="5">
    <location>
        <begin position="330"/>
        <end position="363"/>
    </location>
</feature>
<dbReference type="EMBL" id="GAKP01005651">
    <property type="protein sequence ID" value="JAC53301.1"/>
    <property type="molecule type" value="Transcribed_RNA"/>
</dbReference>
<dbReference type="SMART" id="SM00028">
    <property type="entry name" value="TPR"/>
    <property type="match status" value="3"/>
</dbReference>
<dbReference type="InterPro" id="IPR011990">
    <property type="entry name" value="TPR-like_helical_dom_sf"/>
</dbReference>
<sequence>NYMQIQPKPLIPKLFLLISNVFDKMEEENLPGSCNFLKDPLSISDLIGPGTTFEINTNFDEGFSNDIFDELNLGSDEEDDEKSAVDHSTLVSPWTKTFDELRQQMVQINEHIYKKITQPGLAESGEVPLNARVCIRYNAYWEGEGAPFDSSFLRGSSYQFYTGRNEVIEGLEEAVRTMYRGEQAQFVISHHLLFREIGCPPRIKPSADGLFIIELVSFNAIGDLEADKNLTDEERGKYSIVIEKIREVHLKGLDFFGQGLYKNAFRAFEKAVSLLNSCHLANEQEEKEQTAFLLKLYTNLAVCYNKVNLPTKACIMCKEIRQLTNNKPSCKALFQEGRALLLLGEYERARQILIRSQRIEPQNEDISRELKILEERYAKYKENERSIWTKAMGIIKKKDVGKKGDAGSAETPSIFEQEMAELMKSFKDNMDLNNFNLPPGLTKSEIKTVDELAQSMELKLILSPLDNATYTLSKVNKK</sequence>
<dbReference type="GO" id="GO:0051879">
    <property type="term" value="F:Hsp90 protein binding"/>
    <property type="evidence" value="ECO:0007669"/>
    <property type="project" value="TreeGrafter"/>
</dbReference>
<evidence type="ECO:0000256" key="2">
    <source>
        <dbReference type="ARBA" id="ARBA00022737"/>
    </source>
</evidence>
<dbReference type="PROSITE" id="PS50059">
    <property type="entry name" value="FKBP_PPIASE"/>
    <property type="match status" value="1"/>
</dbReference>
<dbReference type="PROSITE" id="PS50005">
    <property type="entry name" value="TPR"/>
    <property type="match status" value="1"/>
</dbReference>
<dbReference type="GO" id="GO:0007283">
    <property type="term" value="P:spermatogenesis"/>
    <property type="evidence" value="ECO:0007669"/>
    <property type="project" value="TreeGrafter"/>
</dbReference>
<dbReference type="SUPFAM" id="SSF54534">
    <property type="entry name" value="FKBP-like"/>
    <property type="match status" value="1"/>
</dbReference>
<feature type="domain" description="PPIase FKBP-type" evidence="6">
    <location>
        <begin position="130"/>
        <end position="219"/>
    </location>
</feature>
<dbReference type="AlphaFoldDB" id="A0A034WCL6"/>
<dbReference type="InterPro" id="IPR046357">
    <property type="entry name" value="PPIase_dom_sf"/>
</dbReference>
<evidence type="ECO:0000259" key="6">
    <source>
        <dbReference type="PROSITE" id="PS50059"/>
    </source>
</evidence>
<dbReference type="InterPro" id="IPR019734">
    <property type="entry name" value="TPR_rpt"/>
</dbReference>
<dbReference type="OrthoDB" id="8116123at2759"/>
<dbReference type="PANTHER" id="PTHR46674:SF1">
    <property type="entry name" value="INACTIVE PEPTIDYL-PROLYL CIS-TRANS ISOMERASE FKBP6"/>
    <property type="match status" value="1"/>
</dbReference>
<evidence type="ECO:0000256" key="5">
    <source>
        <dbReference type="PROSITE-ProRule" id="PRU00339"/>
    </source>
</evidence>
<dbReference type="Gene3D" id="3.10.50.40">
    <property type="match status" value="1"/>
</dbReference>
<keyword evidence="2" id="KW-0677">Repeat</keyword>
<dbReference type="SUPFAM" id="SSF48452">
    <property type="entry name" value="TPR-like"/>
    <property type="match status" value="1"/>
</dbReference>
<evidence type="ECO:0000256" key="1">
    <source>
        <dbReference type="ARBA" id="ARBA00009648"/>
    </source>
</evidence>
<dbReference type="InterPro" id="IPR042282">
    <property type="entry name" value="FKBP6/shu"/>
</dbReference>
<dbReference type="PANTHER" id="PTHR46674">
    <property type="entry name" value="INACTIVE PEPTIDYL-PROLYL CIS-TRANS ISOMERASE FKBP6"/>
    <property type="match status" value="1"/>
</dbReference>
<accession>A0A034WCL6</accession>
<organism evidence="7">
    <name type="scientific">Bactrocera dorsalis</name>
    <name type="common">Oriental fruit fly</name>
    <name type="synonym">Dacus dorsalis</name>
    <dbReference type="NCBI Taxonomy" id="27457"/>
    <lineage>
        <taxon>Eukaryota</taxon>
        <taxon>Metazoa</taxon>
        <taxon>Ecdysozoa</taxon>
        <taxon>Arthropoda</taxon>
        <taxon>Hexapoda</taxon>
        <taxon>Insecta</taxon>
        <taxon>Pterygota</taxon>
        <taxon>Neoptera</taxon>
        <taxon>Endopterygota</taxon>
        <taxon>Diptera</taxon>
        <taxon>Brachycera</taxon>
        <taxon>Muscomorpha</taxon>
        <taxon>Tephritoidea</taxon>
        <taxon>Tephritidae</taxon>
        <taxon>Bactrocera</taxon>
        <taxon>Bactrocera</taxon>
    </lineage>
</organism>